<feature type="compositionally biased region" description="Acidic residues" evidence="1">
    <location>
        <begin position="30"/>
        <end position="71"/>
    </location>
</feature>
<dbReference type="Proteomes" id="UP000324974">
    <property type="component" value="Chromosome"/>
</dbReference>
<keyword evidence="3" id="KW-1185">Reference proteome</keyword>
<feature type="compositionally biased region" description="Basic and acidic residues" evidence="1">
    <location>
        <begin position="12"/>
        <end position="29"/>
    </location>
</feature>
<feature type="region of interest" description="Disordered" evidence="1">
    <location>
        <begin position="1"/>
        <end position="95"/>
    </location>
</feature>
<evidence type="ECO:0000313" key="3">
    <source>
        <dbReference type="Proteomes" id="UP000324974"/>
    </source>
</evidence>
<reference evidence="3" key="1">
    <citation type="submission" date="2019-08" db="EMBL/GenBank/DDBJ databases">
        <title>Limnoglobus roseus gen. nov., sp. nov., a novel freshwater planctomycete with a giant genome from the family Gemmataceae.</title>
        <authorList>
            <person name="Kulichevskaya I.S."/>
            <person name="Naumoff D.G."/>
            <person name="Miroshnikov K."/>
            <person name="Ivanova A."/>
            <person name="Philippov D.A."/>
            <person name="Hakobyan A."/>
            <person name="Rijpstra I.C."/>
            <person name="Sinninghe Damste J.S."/>
            <person name="Liesack W."/>
            <person name="Dedysh S.N."/>
        </authorList>
    </citation>
    <scope>NUCLEOTIDE SEQUENCE [LARGE SCALE GENOMIC DNA]</scope>
    <source>
        <strain evidence="3">PX52</strain>
    </source>
</reference>
<dbReference type="EMBL" id="CP042425">
    <property type="protein sequence ID" value="QEL17236.1"/>
    <property type="molecule type" value="Genomic_DNA"/>
</dbReference>
<dbReference type="AlphaFoldDB" id="A0A5C1AGX4"/>
<sequence length="154" mass="17304">MAKGRKSGPSRLDLRRQSEAAEAREGEEKVEVEDDDEIEDDDEAEEEDEADDEAAEASDDDEGGGDDDDEDAPKKKKSKAKAKVKKEVKPKAKRTRAVKVVTMKAVWVVFDNSNKRLNTFAYNAKAEAEDFLAKKQEEKKGTCYMQLVKEEMKA</sequence>
<protein>
    <submittedName>
        <fullName evidence="2">Uncharacterized protein</fullName>
    </submittedName>
</protein>
<dbReference type="RefSeq" id="WP_168219113.1">
    <property type="nucleotide sequence ID" value="NZ_CP042425.1"/>
</dbReference>
<organism evidence="2 3">
    <name type="scientific">Limnoglobus roseus</name>
    <dbReference type="NCBI Taxonomy" id="2598579"/>
    <lineage>
        <taxon>Bacteria</taxon>
        <taxon>Pseudomonadati</taxon>
        <taxon>Planctomycetota</taxon>
        <taxon>Planctomycetia</taxon>
        <taxon>Gemmatales</taxon>
        <taxon>Gemmataceae</taxon>
        <taxon>Limnoglobus</taxon>
    </lineage>
</organism>
<evidence type="ECO:0000313" key="2">
    <source>
        <dbReference type="EMBL" id="QEL17236.1"/>
    </source>
</evidence>
<evidence type="ECO:0000256" key="1">
    <source>
        <dbReference type="SAM" id="MobiDB-lite"/>
    </source>
</evidence>
<name>A0A5C1AGX4_9BACT</name>
<proteinExistence type="predicted"/>
<dbReference type="KEGG" id="lrs:PX52LOC_04219"/>
<feature type="compositionally biased region" description="Basic residues" evidence="1">
    <location>
        <begin position="74"/>
        <end position="84"/>
    </location>
</feature>
<accession>A0A5C1AGX4</accession>
<gene>
    <name evidence="2" type="ORF">PX52LOC_04219</name>
</gene>